<dbReference type="PROSITE" id="PS50294">
    <property type="entry name" value="WD_REPEATS_REGION"/>
    <property type="match status" value="3"/>
</dbReference>
<dbReference type="SMART" id="SM00320">
    <property type="entry name" value="WD40"/>
    <property type="match status" value="6"/>
</dbReference>
<proteinExistence type="predicted"/>
<feature type="compositionally biased region" description="Acidic residues" evidence="5">
    <location>
        <begin position="38"/>
        <end position="54"/>
    </location>
</feature>
<accession>A0A024GTE5</accession>
<feature type="compositionally biased region" description="Basic and acidic residues" evidence="5">
    <location>
        <begin position="20"/>
        <end position="31"/>
    </location>
</feature>
<reference evidence="7 8" key="1">
    <citation type="submission" date="2012-05" db="EMBL/GenBank/DDBJ databases">
        <title>Recombination and specialization in a pathogen metapopulation.</title>
        <authorList>
            <person name="Gardiner A."/>
            <person name="Kemen E."/>
            <person name="Schultz-Larsen T."/>
            <person name="MacLean D."/>
            <person name="Van Oosterhout C."/>
            <person name="Jones J.D.G."/>
        </authorList>
    </citation>
    <scope>NUCLEOTIDE SEQUENCE [LARGE SCALE GENOMIC DNA]</scope>
    <source>
        <strain evidence="7 8">Ac Nc2</strain>
    </source>
</reference>
<evidence type="ECO:0000256" key="2">
    <source>
        <dbReference type="ARBA" id="ARBA00022737"/>
    </source>
</evidence>
<dbReference type="InterPro" id="IPR036322">
    <property type="entry name" value="WD40_repeat_dom_sf"/>
</dbReference>
<dbReference type="EMBL" id="CAIX01000350">
    <property type="protein sequence ID" value="CCI49848.1"/>
    <property type="molecule type" value="Genomic_DNA"/>
</dbReference>
<organism evidence="7 8">
    <name type="scientific">Albugo candida</name>
    <dbReference type="NCBI Taxonomy" id="65357"/>
    <lineage>
        <taxon>Eukaryota</taxon>
        <taxon>Sar</taxon>
        <taxon>Stramenopiles</taxon>
        <taxon>Oomycota</taxon>
        <taxon>Peronosporomycetes</taxon>
        <taxon>Albuginales</taxon>
        <taxon>Albuginaceae</taxon>
        <taxon>Albugo</taxon>
    </lineage>
</organism>
<name>A0A024GTE5_9STRA</name>
<dbReference type="PANTHER" id="PTHR45903">
    <property type="entry name" value="GLUTAMATE-RICH WD REPEAT-CONTAINING PROTEIN 1"/>
    <property type="match status" value="1"/>
</dbReference>
<comment type="caution">
    <text evidence="7">The sequence shown here is derived from an EMBL/GenBank/DDBJ whole genome shotgun (WGS) entry which is preliminary data.</text>
</comment>
<dbReference type="PROSITE" id="PS50082">
    <property type="entry name" value="WD_REPEATS_2"/>
    <property type="match status" value="3"/>
</dbReference>
<dbReference type="InterPro" id="IPR020472">
    <property type="entry name" value="WD40_PAC1"/>
</dbReference>
<feature type="region of interest" description="Disordered" evidence="5">
    <location>
        <begin position="1"/>
        <end position="54"/>
    </location>
</feature>
<evidence type="ECO:0000256" key="3">
    <source>
        <dbReference type="ARBA" id="ARBA00040876"/>
    </source>
</evidence>
<dbReference type="STRING" id="65357.A0A024GTE5"/>
<feature type="compositionally biased region" description="Polar residues" evidence="5">
    <location>
        <begin position="8"/>
        <end position="19"/>
    </location>
</feature>
<feature type="region of interest" description="Disordered" evidence="5">
    <location>
        <begin position="162"/>
        <end position="188"/>
    </location>
</feature>
<dbReference type="InterPro" id="IPR022052">
    <property type="entry name" value="Histone-bd_RBBP4-like_N"/>
</dbReference>
<dbReference type="GO" id="GO:0042254">
    <property type="term" value="P:ribosome biogenesis"/>
    <property type="evidence" value="ECO:0007669"/>
    <property type="project" value="TreeGrafter"/>
</dbReference>
<dbReference type="InterPro" id="IPR015943">
    <property type="entry name" value="WD40/YVTN_repeat-like_dom_sf"/>
</dbReference>
<dbReference type="SUPFAM" id="SSF50978">
    <property type="entry name" value="WD40 repeat-like"/>
    <property type="match status" value="1"/>
</dbReference>
<dbReference type="Pfam" id="PF00400">
    <property type="entry name" value="WD40"/>
    <property type="match status" value="3"/>
</dbReference>
<dbReference type="InParanoid" id="A0A024GTE5"/>
<dbReference type="PRINTS" id="PR00320">
    <property type="entry name" value="GPROTEINBRPT"/>
</dbReference>
<dbReference type="InterPro" id="IPR051972">
    <property type="entry name" value="Glutamate-rich_WD_repeat"/>
</dbReference>
<protein>
    <recommendedName>
        <fullName evidence="3">Glutamate-rich WD repeat-containing protein 1</fullName>
    </recommendedName>
</protein>
<sequence length="486" mass="54198">MKPKTGNHQKAASNPSEVSDQAHRIDDHEDNANCESFSESEGDSEDDFMHDSEEDNVVVDATDNDDQAMQEEDRSHMHTQHKVFLPGVDTLAEDEELDYDSSAYDMYHAITAEWPALSIDILRDDLGNCRTQFPMTVFMVAGSQALKSEENQITIMKMTELHRSKTSQSDSDDSDSENNTDHNSVLHTRTIPHKGGINRIRSMHQSSSIVATWSDTGKVHIWDISTQLDSLNGNDPSIATKVIPVQTFHGHPEEGFAMDWSLVSKGHLLTGDCSKFIYRWLPQESAWVIDKVPFSGHQSSIEDLQWSPNEATVFASGSADKTIRIWDTRRKAGSMINVTGHDDDVNVLSWNRNVAHLLASGSDDGSFKIWDLRNFKAETPVAHFRYHTAPITSLEWHPCDESVIAVSGADNQISIWDLSVEEDVDASDFINDADSKGVQCEVPPQLLFIHQGQKDIKELHFHPQCPGVLVSTAGDGFNVFKPANIS</sequence>
<keyword evidence="8" id="KW-1185">Reference proteome</keyword>
<evidence type="ECO:0000256" key="4">
    <source>
        <dbReference type="PROSITE-ProRule" id="PRU00221"/>
    </source>
</evidence>
<dbReference type="OrthoDB" id="2161379at2759"/>
<keyword evidence="1 4" id="KW-0853">WD repeat</keyword>
<dbReference type="GO" id="GO:0005730">
    <property type="term" value="C:nucleolus"/>
    <property type="evidence" value="ECO:0007669"/>
    <property type="project" value="TreeGrafter"/>
</dbReference>
<feature type="repeat" description="WD" evidence="4">
    <location>
        <begin position="384"/>
        <end position="426"/>
    </location>
</feature>
<evidence type="ECO:0000313" key="7">
    <source>
        <dbReference type="EMBL" id="CCI49848.1"/>
    </source>
</evidence>
<dbReference type="InterPro" id="IPR001680">
    <property type="entry name" value="WD40_rpt"/>
</dbReference>
<dbReference type="Proteomes" id="UP000053237">
    <property type="component" value="Unassembled WGS sequence"/>
</dbReference>
<keyword evidence="2" id="KW-0677">Repeat</keyword>
<dbReference type="PANTHER" id="PTHR45903:SF1">
    <property type="entry name" value="GLUTAMATE-RICH WD REPEAT-CONTAINING PROTEIN 1"/>
    <property type="match status" value="1"/>
</dbReference>
<feature type="domain" description="Histone-binding protein RBBP4-like N-terminal" evidence="6">
    <location>
        <begin position="94"/>
        <end position="162"/>
    </location>
</feature>
<feature type="repeat" description="WD" evidence="4">
    <location>
        <begin position="294"/>
        <end position="329"/>
    </location>
</feature>
<evidence type="ECO:0000313" key="8">
    <source>
        <dbReference type="Proteomes" id="UP000053237"/>
    </source>
</evidence>
<gene>
    <name evidence="7" type="ORF">BN9_113010</name>
</gene>
<dbReference type="AlphaFoldDB" id="A0A024GTE5"/>
<evidence type="ECO:0000256" key="1">
    <source>
        <dbReference type="ARBA" id="ARBA00022574"/>
    </source>
</evidence>
<dbReference type="Gene3D" id="2.130.10.10">
    <property type="entry name" value="YVTN repeat-like/Quinoprotein amine dehydrogenase"/>
    <property type="match status" value="1"/>
</dbReference>
<evidence type="ECO:0000256" key="5">
    <source>
        <dbReference type="SAM" id="MobiDB-lite"/>
    </source>
</evidence>
<dbReference type="FunCoup" id="A0A024GTE5">
    <property type="interactions" value="510"/>
</dbReference>
<dbReference type="Pfam" id="PF12265">
    <property type="entry name" value="CAF1C_H4-bd"/>
    <property type="match status" value="1"/>
</dbReference>
<evidence type="ECO:0000259" key="6">
    <source>
        <dbReference type="Pfam" id="PF12265"/>
    </source>
</evidence>
<feature type="repeat" description="WD" evidence="4">
    <location>
        <begin position="338"/>
        <end position="380"/>
    </location>
</feature>